<gene>
    <name evidence="2" type="ORF">FB474_0988</name>
</gene>
<keyword evidence="2" id="KW-0418">Kinase</keyword>
<dbReference type="Pfam" id="PF01636">
    <property type="entry name" value="APH"/>
    <property type="match status" value="1"/>
</dbReference>
<evidence type="ECO:0000313" key="2">
    <source>
        <dbReference type="EMBL" id="TQL59626.1"/>
    </source>
</evidence>
<dbReference type="AlphaFoldDB" id="A0A542ZH34"/>
<keyword evidence="2" id="KW-0808">Transferase</keyword>
<reference evidence="2 3" key="1">
    <citation type="submission" date="2019-06" db="EMBL/GenBank/DDBJ databases">
        <title>Sequencing the genomes of 1000 actinobacteria strains.</title>
        <authorList>
            <person name="Klenk H.-P."/>
        </authorList>
    </citation>
    <scope>NUCLEOTIDE SEQUENCE [LARGE SCALE GENOMIC DNA]</scope>
    <source>
        <strain evidence="2 3">DSM 18082</strain>
    </source>
</reference>
<accession>A0A542ZH34</accession>
<organism evidence="2 3">
    <name type="scientific">Oryzihumus leptocrescens</name>
    <dbReference type="NCBI Taxonomy" id="297536"/>
    <lineage>
        <taxon>Bacteria</taxon>
        <taxon>Bacillati</taxon>
        <taxon>Actinomycetota</taxon>
        <taxon>Actinomycetes</taxon>
        <taxon>Micrococcales</taxon>
        <taxon>Intrasporangiaceae</taxon>
        <taxon>Oryzihumus</taxon>
    </lineage>
</organism>
<dbReference type="GO" id="GO:0016301">
    <property type="term" value="F:kinase activity"/>
    <property type="evidence" value="ECO:0007669"/>
    <property type="project" value="UniProtKB-KW"/>
</dbReference>
<dbReference type="OrthoDB" id="3806873at2"/>
<evidence type="ECO:0000259" key="1">
    <source>
        <dbReference type="Pfam" id="PF01636"/>
    </source>
</evidence>
<dbReference type="Gene3D" id="3.30.200.20">
    <property type="entry name" value="Phosphorylase Kinase, domain 1"/>
    <property type="match status" value="1"/>
</dbReference>
<comment type="caution">
    <text evidence="2">The sequence shown here is derived from an EMBL/GenBank/DDBJ whole genome shotgun (WGS) entry which is preliminary data.</text>
</comment>
<dbReference type="PANTHER" id="PTHR47829:SF1">
    <property type="entry name" value="HAD FAMILY PHOSPHATASE"/>
    <property type="match status" value="1"/>
</dbReference>
<evidence type="ECO:0000313" key="3">
    <source>
        <dbReference type="Proteomes" id="UP000319514"/>
    </source>
</evidence>
<dbReference type="SUPFAM" id="SSF56112">
    <property type="entry name" value="Protein kinase-like (PK-like)"/>
    <property type="match status" value="1"/>
</dbReference>
<name>A0A542ZH34_9MICO</name>
<dbReference type="InterPro" id="IPR011009">
    <property type="entry name" value="Kinase-like_dom_sf"/>
</dbReference>
<protein>
    <submittedName>
        <fullName evidence="2">Aminoglycoside phosphotransferase (APT) family kinase protein</fullName>
    </submittedName>
</protein>
<dbReference type="InterPro" id="IPR002575">
    <property type="entry name" value="Aminoglycoside_PTrfase"/>
</dbReference>
<keyword evidence="3" id="KW-1185">Reference proteome</keyword>
<feature type="domain" description="Aminoglycoside phosphotransferase" evidence="1">
    <location>
        <begin position="32"/>
        <end position="243"/>
    </location>
</feature>
<dbReference type="RefSeq" id="WP_141787623.1">
    <property type="nucleotide sequence ID" value="NZ_BAAAKX010000004.1"/>
</dbReference>
<dbReference type="Gene3D" id="3.90.1200.10">
    <property type="match status" value="1"/>
</dbReference>
<proteinExistence type="predicted"/>
<dbReference type="InterPro" id="IPR041726">
    <property type="entry name" value="ACAD10_11_N"/>
</dbReference>
<sequence length="336" mass="36408">MVDGLDLEALARFMAPVVGPSDGSLTLGADLIAGGKSNLTYRVTDGSRAWVVRRPPLGHVLATAHDMTREYRVMSALRDTAVPVPHMVALCEDTDVVGAPFYVMELVEGEVLRADADLVGRSREDRAALAHQLIDTLADLHALDPEALGLKDFGHPEGFLERQVRRWGQQLARSRSRDIPGVEELARDLAARVPASQRATIVHGDYRLDNAIVGPDQRIRAVLDWEMATLGDPLCDLGLLPVYALPTRGVAGVVSDGMGPHNGFPPMEEIVERYAARTGLDVTPLPWYTALGYFKLAVICEGIHYRYAHGQTVGPGFERIGAVVAPLVDTGRQALG</sequence>
<dbReference type="Proteomes" id="UP000319514">
    <property type="component" value="Unassembled WGS sequence"/>
</dbReference>
<dbReference type="InterPro" id="IPR052898">
    <property type="entry name" value="ACAD10-like"/>
</dbReference>
<dbReference type="PANTHER" id="PTHR47829">
    <property type="entry name" value="HYDROLASE, PUTATIVE (AFU_ORTHOLOGUE AFUA_1G12880)-RELATED"/>
    <property type="match status" value="1"/>
</dbReference>
<dbReference type="EMBL" id="VFOQ01000001">
    <property type="protein sequence ID" value="TQL59626.1"/>
    <property type="molecule type" value="Genomic_DNA"/>
</dbReference>
<dbReference type="CDD" id="cd05154">
    <property type="entry name" value="ACAD10_11_N-like"/>
    <property type="match status" value="1"/>
</dbReference>